<reference evidence="3" key="1">
    <citation type="submission" date="2021-03" db="EMBL/GenBank/DDBJ databases">
        <title>Draft genome sequence of rust myrtle Austropuccinia psidii MF-1, a brazilian biotype.</title>
        <authorList>
            <person name="Quecine M.C."/>
            <person name="Pachon D.M.R."/>
            <person name="Bonatelli M.L."/>
            <person name="Correr F.H."/>
            <person name="Franceschini L.M."/>
            <person name="Leite T.F."/>
            <person name="Margarido G.R.A."/>
            <person name="Almeida C.A."/>
            <person name="Ferrarezi J.A."/>
            <person name="Labate C.A."/>
        </authorList>
    </citation>
    <scope>NUCLEOTIDE SEQUENCE</scope>
    <source>
        <strain evidence="3">MF-1</strain>
    </source>
</reference>
<accession>A0A9Q3F5R5</accession>
<dbReference type="PROSITE" id="PS50994">
    <property type="entry name" value="INTEGRASE"/>
    <property type="match status" value="1"/>
</dbReference>
<evidence type="ECO:0000313" key="4">
    <source>
        <dbReference type="Proteomes" id="UP000765509"/>
    </source>
</evidence>
<evidence type="ECO:0000313" key="3">
    <source>
        <dbReference type="EMBL" id="MBW0530627.1"/>
    </source>
</evidence>
<feature type="domain" description="Integrase catalytic" evidence="2">
    <location>
        <begin position="1"/>
        <end position="111"/>
    </location>
</feature>
<dbReference type="Proteomes" id="UP000765509">
    <property type="component" value="Unassembled WGS sequence"/>
</dbReference>
<evidence type="ECO:0000259" key="2">
    <source>
        <dbReference type="PROSITE" id="PS50994"/>
    </source>
</evidence>
<evidence type="ECO:0000256" key="1">
    <source>
        <dbReference type="ARBA" id="ARBA00022884"/>
    </source>
</evidence>
<proteinExistence type="predicted"/>
<gene>
    <name evidence="3" type="ORF">O181_070342</name>
</gene>
<protein>
    <recommendedName>
        <fullName evidence="2">Integrase catalytic domain-containing protein</fullName>
    </recommendedName>
</protein>
<dbReference type="GO" id="GO:0005634">
    <property type="term" value="C:nucleus"/>
    <property type="evidence" value="ECO:0007669"/>
    <property type="project" value="UniProtKB-ARBA"/>
</dbReference>
<comment type="caution">
    <text evidence="3">The sequence shown here is derived from an EMBL/GenBank/DDBJ whole genome shotgun (WGS) entry which is preliminary data.</text>
</comment>
<dbReference type="InterPro" id="IPR012337">
    <property type="entry name" value="RNaseH-like_sf"/>
</dbReference>
<sequence length="181" mass="21010">MISTCGVPKIVISDSNPKFTSEFWTNFYDMLGTKLAFSTAYHPPTEGLAEQMIHTIEDIIRRSCAYGMEYKDHEEYTHDWVTLLPKFQLSHNTSHHSATWKSPSVVEKGCNPLFPVDHLKKNLFTIHPTTKNFHEVWKRACDTAARCIAEEKEYNKQRWDKSHMEPDFKEGVQVLVSTVKF</sequence>
<dbReference type="PANTHER" id="PTHR37984">
    <property type="entry name" value="PROTEIN CBG26694"/>
    <property type="match status" value="1"/>
</dbReference>
<dbReference type="PANTHER" id="PTHR37984:SF5">
    <property type="entry name" value="PROTEIN NYNRIN-LIKE"/>
    <property type="match status" value="1"/>
</dbReference>
<dbReference type="InterPro" id="IPR036397">
    <property type="entry name" value="RNaseH_sf"/>
</dbReference>
<name>A0A9Q3F5R5_9BASI</name>
<dbReference type="EMBL" id="AVOT02036161">
    <property type="protein sequence ID" value="MBW0530627.1"/>
    <property type="molecule type" value="Genomic_DNA"/>
</dbReference>
<keyword evidence="1" id="KW-0694">RNA-binding</keyword>
<dbReference type="AlphaFoldDB" id="A0A9Q3F5R5"/>
<organism evidence="3 4">
    <name type="scientific">Austropuccinia psidii MF-1</name>
    <dbReference type="NCBI Taxonomy" id="1389203"/>
    <lineage>
        <taxon>Eukaryota</taxon>
        <taxon>Fungi</taxon>
        <taxon>Dikarya</taxon>
        <taxon>Basidiomycota</taxon>
        <taxon>Pucciniomycotina</taxon>
        <taxon>Pucciniomycetes</taxon>
        <taxon>Pucciniales</taxon>
        <taxon>Sphaerophragmiaceae</taxon>
        <taxon>Austropuccinia</taxon>
    </lineage>
</organism>
<keyword evidence="4" id="KW-1185">Reference proteome</keyword>
<dbReference type="SUPFAM" id="SSF53098">
    <property type="entry name" value="Ribonuclease H-like"/>
    <property type="match status" value="1"/>
</dbReference>
<dbReference type="InterPro" id="IPR050951">
    <property type="entry name" value="Retrovirus_Pol_polyprotein"/>
</dbReference>
<dbReference type="GO" id="GO:0015074">
    <property type="term" value="P:DNA integration"/>
    <property type="evidence" value="ECO:0007669"/>
    <property type="project" value="InterPro"/>
</dbReference>
<dbReference type="InterPro" id="IPR001584">
    <property type="entry name" value="Integrase_cat-core"/>
</dbReference>
<dbReference type="Gene3D" id="3.30.420.10">
    <property type="entry name" value="Ribonuclease H-like superfamily/Ribonuclease H"/>
    <property type="match status" value="1"/>
</dbReference>
<dbReference type="GO" id="GO:0003723">
    <property type="term" value="F:RNA binding"/>
    <property type="evidence" value="ECO:0007669"/>
    <property type="project" value="UniProtKB-KW"/>
</dbReference>